<dbReference type="Gene3D" id="2.60.120.740">
    <property type="match status" value="1"/>
</dbReference>
<accession>A0A6P6MXK4</accession>
<protein>
    <submittedName>
        <fullName evidence="4">L-rhamnose-binding lectin CSL1-like</fullName>
    </submittedName>
</protein>
<dbReference type="KEGG" id="caua:113072619"/>
<proteinExistence type="predicted"/>
<dbReference type="AlphaFoldDB" id="A0A6P6MXK4"/>
<name>A0A6P6MXK4_CARAU</name>
<keyword evidence="3" id="KW-1185">Reference proteome</keyword>
<keyword evidence="1" id="KW-0430">Lectin</keyword>
<evidence type="ECO:0000313" key="3">
    <source>
        <dbReference type="Proteomes" id="UP000515129"/>
    </source>
</evidence>
<dbReference type="RefSeq" id="XP_026101390.1">
    <property type="nucleotide sequence ID" value="XM_026245605.1"/>
</dbReference>
<evidence type="ECO:0000256" key="1">
    <source>
        <dbReference type="ARBA" id="ARBA00022734"/>
    </source>
</evidence>
<reference evidence="4" key="1">
    <citation type="submission" date="2025-08" db="UniProtKB">
        <authorList>
            <consortium name="RefSeq"/>
        </authorList>
    </citation>
    <scope>IDENTIFICATION</scope>
    <source>
        <strain evidence="4">Wakin</strain>
        <tissue evidence="4">Muscle</tissue>
    </source>
</reference>
<dbReference type="PANTHER" id="PTHR46780">
    <property type="entry name" value="PROTEIN EVA-1"/>
    <property type="match status" value="1"/>
</dbReference>
<keyword evidence="2" id="KW-0732">Signal</keyword>
<feature type="chain" id="PRO_5027833940" evidence="2">
    <location>
        <begin position="30"/>
        <end position="94"/>
    </location>
</feature>
<evidence type="ECO:0000256" key="2">
    <source>
        <dbReference type="SAM" id="SignalP"/>
    </source>
</evidence>
<sequence>MYQYTILMEKRSGITLLLLLCQHACFLSASNPIKQTVACEGQSASLSCDTGFIHVSDANYGRNDGSLCSAGQRREWLTNVHCFQKTSLQTMTTR</sequence>
<dbReference type="GO" id="GO:0030246">
    <property type="term" value="F:carbohydrate binding"/>
    <property type="evidence" value="ECO:0007669"/>
    <property type="project" value="UniProtKB-KW"/>
</dbReference>
<dbReference type="GeneID" id="113072619"/>
<dbReference type="InterPro" id="IPR043159">
    <property type="entry name" value="Lectin_gal-bd_sf"/>
</dbReference>
<feature type="signal peptide" evidence="2">
    <location>
        <begin position="1"/>
        <end position="29"/>
    </location>
</feature>
<dbReference type="Proteomes" id="UP000515129">
    <property type="component" value="Unplaced"/>
</dbReference>
<gene>
    <name evidence="4" type="primary">LOC113072619</name>
</gene>
<organism evidence="3 4">
    <name type="scientific">Carassius auratus</name>
    <name type="common">Goldfish</name>
    <dbReference type="NCBI Taxonomy" id="7957"/>
    <lineage>
        <taxon>Eukaryota</taxon>
        <taxon>Metazoa</taxon>
        <taxon>Chordata</taxon>
        <taxon>Craniata</taxon>
        <taxon>Vertebrata</taxon>
        <taxon>Euteleostomi</taxon>
        <taxon>Actinopterygii</taxon>
        <taxon>Neopterygii</taxon>
        <taxon>Teleostei</taxon>
        <taxon>Ostariophysi</taxon>
        <taxon>Cypriniformes</taxon>
        <taxon>Cyprinidae</taxon>
        <taxon>Cyprininae</taxon>
        <taxon>Carassius</taxon>
    </lineage>
</organism>
<evidence type="ECO:0000313" key="4">
    <source>
        <dbReference type="RefSeq" id="XP_026101390.1"/>
    </source>
</evidence>